<organism evidence="1">
    <name type="scientific">marine metagenome</name>
    <dbReference type="NCBI Taxonomy" id="408172"/>
    <lineage>
        <taxon>unclassified sequences</taxon>
        <taxon>metagenomes</taxon>
        <taxon>ecological metagenomes</taxon>
    </lineage>
</organism>
<protein>
    <submittedName>
        <fullName evidence="1">Uncharacterized protein</fullName>
    </submittedName>
</protein>
<name>A0A381UZ23_9ZZZZ</name>
<feature type="non-terminal residue" evidence="1">
    <location>
        <position position="26"/>
    </location>
</feature>
<feature type="non-terminal residue" evidence="1">
    <location>
        <position position="1"/>
    </location>
</feature>
<reference evidence="1" key="1">
    <citation type="submission" date="2018-05" db="EMBL/GenBank/DDBJ databases">
        <authorList>
            <person name="Lanie J.A."/>
            <person name="Ng W.-L."/>
            <person name="Kazmierczak K.M."/>
            <person name="Andrzejewski T.M."/>
            <person name="Davidsen T.M."/>
            <person name="Wayne K.J."/>
            <person name="Tettelin H."/>
            <person name="Glass J.I."/>
            <person name="Rusch D."/>
            <person name="Podicherti R."/>
            <person name="Tsui H.-C.T."/>
            <person name="Winkler M.E."/>
        </authorList>
    </citation>
    <scope>NUCLEOTIDE SEQUENCE</scope>
</reference>
<sequence length="26" mass="3010">VQFHANIFGLVRYVHPRPKFTLQVAA</sequence>
<dbReference type="EMBL" id="UINC01007449">
    <property type="protein sequence ID" value="SVA33386.1"/>
    <property type="molecule type" value="Genomic_DNA"/>
</dbReference>
<gene>
    <name evidence="1" type="ORF">METZ01_LOCUS86240</name>
</gene>
<evidence type="ECO:0000313" key="1">
    <source>
        <dbReference type="EMBL" id="SVA33386.1"/>
    </source>
</evidence>
<accession>A0A381UZ23</accession>
<dbReference type="AlphaFoldDB" id="A0A381UZ23"/>
<proteinExistence type="predicted"/>